<dbReference type="Proteomes" id="UP000887013">
    <property type="component" value="Unassembled WGS sequence"/>
</dbReference>
<keyword evidence="2" id="KW-1185">Reference proteome</keyword>
<proteinExistence type="predicted"/>
<evidence type="ECO:0000313" key="1">
    <source>
        <dbReference type="EMBL" id="GFU14200.1"/>
    </source>
</evidence>
<dbReference type="EMBL" id="BMAW01079151">
    <property type="protein sequence ID" value="GFU14200.1"/>
    <property type="molecule type" value="Genomic_DNA"/>
</dbReference>
<name>A0A8X6UH60_NEPPI</name>
<organism evidence="1 2">
    <name type="scientific">Nephila pilipes</name>
    <name type="common">Giant wood spider</name>
    <name type="synonym">Nephila maculata</name>
    <dbReference type="NCBI Taxonomy" id="299642"/>
    <lineage>
        <taxon>Eukaryota</taxon>
        <taxon>Metazoa</taxon>
        <taxon>Ecdysozoa</taxon>
        <taxon>Arthropoda</taxon>
        <taxon>Chelicerata</taxon>
        <taxon>Arachnida</taxon>
        <taxon>Araneae</taxon>
        <taxon>Araneomorphae</taxon>
        <taxon>Entelegynae</taxon>
        <taxon>Araneoidea</taxon>
        <taxon>Nephilidae</taxon>
        <taxon>Nephila</taxon>
    </lineage>
</organism>
<dbReference type="AlphaFoldDB" id="A0A8X6UH60"/>
<evidence type="ECO:0000313" key="2">
    <source>
        <dbReference type="Proteomes" id="UP000887013"/>
    </source>
</evidence>
<comment type="caution">
    <text evidence="1">The sequence shown here is derived from an EMBL/GenBank/DDBJ whole genome shotgun (WGS) entry which is preliminary data.</text>
</comment>
<reference evidence="1" key="1">
    <citation type="submission" date="2020-08" db="EMBL/GenBank/DDBJ databases">
        <title>Multicomponent nature underlies the extraordinary mechanical properties of spider dragline silk.</title>
        <authorList>
            <person name="Kono N."/>
            <person name="Nakamura H."/>
            <person name="Mori M."/>
            <person name="Yoshida Y."/>
            <person name="Ohtoshi R."/>
            <person name="Malay A.D."/>
            <person name="Moran D.A.P."/>
            <person name="Tomita M."/>
            <person name="Numata K."/>
            <person name="Arakawa K."/>
        </authorList>
    </citation>
    <scope>NUCLEOTIDE SEQUENCE</scope>
</reference>
<feature type="non-terminal residue" evidence="1">
    <location>
        <position position="1"/>
    </location>
</feature>
<accession>A0A8X6UH60</accession>
<protein>
    <submittedName>
        <fullName evidence="1">Uncharacterized protein</fullName>
    </submittedName>
</protein>
<sequence length="88" mass="9954">DCVTDANSKKILNNCRRNCKVSCKKLIYRYEIIDRVLDILPNTASAYKIFKDTISIRVSIASPEVIVMSHKPLYTVSIAFSCKGQEIV</sequence>
<gene>
    <name evidence="1" type="ORF">NPIL_71351</name>
</gene>